<dbReference type="Proteomes" id="UP000260721">
    <property type="component" value="Unassembled WGS sequence"/>
</dbReference>
<dbReference type="InterPro" id="IPR036390">
    <property type="entry name" value="WH_DNA-bd_sf"/>
</dbReference>
<evidence type="ECO:0000259" key="5">
    <source>
        <dbReference type="PROSITE" id="PS50931"/>
    </source>
</evidence>
<evidence type="ECO:0000256" key="4">
    <source>
        <dbReference type="ARBA" id="ARBA00023163"/>
    </source>
</evidence>
<evidence type="ECO:0000256" key="3">
    <source>
        <dbReference type="ARBA" id="ARBA00023125"/>
    </source>
</evidence>
<accession>A0A3E3DXG9</accession>
<evidence type="ECO:0000256" key="1">
    <source>
        <dbReference type="ARBA" id="ARBA00009437"/>
    </source>
</evidence>
<dbReference type="PANTHER" id="PTHR30419">
    <property type="entry name" value="HTH-TYPE TRANSCRIPTIONAL REGULATOR YBHD"/>
    <property type="match status" value="1"/>
</dbReference>
<comment type="similarity">
    <text evidence="1">Belongs to the LysR transcriptional regulatory family.</text>
</comment>
<dbReference type="Pfam" id="PF03466">
    <property type="entry name" value="LysR_substrate"/>
    <property type="match status" value="1"/>
</dbReference>
<dbReference type="EMBL" id="QUSK01000026">
    <property type="protein sequence ID" value="RGD73977.1"/>
    <property type="molecule type" value="Genomic_DNA"/>
</dbReference>
<dbReference type="Pfam" id="PF00126">
    <property type="entry name" value="HTH_1"/>
    <property type="match status" value="1"/>
</dbReference>
<reference evidence="6 7" key="1">
    <citation type="submission" date="2018-08" db="EMBL/GenBank/DDBJ databases">
        <title>A genome reference for cultivated species of the human gut microbiota.</title>
        <authorList>
            <person name="Zou Y."/>
            <person name="Xue W."/>
            <person name="Luo G."/>
        </authorList>
    </citation>
    <scope>NUCLEOTIDE SEQUENCE [LARGE SCALE GENOMIC DNA]</scope>
    <source>
        <strain evidence="6 7">TF08-11</strain>
    </source>
</reference>
<dbReference type="STRING" id="1123313.GCA_000420345_00478"/>
<keyword evidence="3" id="KW-0238">DNA-binding</keyword>
<proteinExistence type="inferred from homology"/>
<gene>
    <name evidence="6" type="ORF">DXC78_10490</name>
</gene>
<evidence type="ECO:0000313" key="6">
    <source>
        <dbReference type="EMBL" id="RGD73977.1"/>
    </source>
</evidence>
<dbReference type="GO" id="GO:0003700">
    <property type="term" value="F:DNA-binding transcription factor activity"/>
    <property type="evidence" value="ECO:0007669"/>
    <property type="project" value="InterPro"/>
</dbReference>
<name>A0A3E3DXG9_9FIRM</name>
<dbReference type="SUPFAM" id="SSF46785">
    <property type="entry name" value="Winged helix' DNA-binding domain"/>
    <property type="match status" value="1"/>
</dbReference>
<dbReference type="GO" id="GO:0003677">
    <property type="term" value="F:DNA binding"/>
    <property type="evidence" value="ECO:0007669"/>
    <property type="project" value="UniProtKB-KW"/>
</dbReference>
<organism evidence="6 7">
    <name type="scientific">Faecalicoccus pleomorphus</name>
    <dbReference type="NCBI Taxonomy" id="1323"/>
    <lineage>
        <taxon>Bacteria</taxon>
        <taxon>Bacillati</taxon>
        <taxon>Bacillota</taxon>
        <taxon>Erysipelotrichia</taxon>
        <taxon>Erysipelotrichales</taxon>
        <taxon>Erysipelotrichaceae</taxon>
        <taxon>Faecalicoccus</taxon>
    </lineage>
</organism>
<protein>
    <submittedName>
        <fullName evidence="6">LysR family transcriptional regulator</fullName>
    </submittedName>
</protein>
<dbReference type="RefSeq" id="WP_117446975.1">
    <property type="nucleotide sequence ID" value="NZ_CALCIP010000045.1"/>
</dbReference>
<dbReference type="Gene3D" id="1.10.10.10">
    <property type="entry name" value="Winged helix-like DNA-binding domain superfamily/Winged helix DNA-binding domain"/>
    <property type="match status" value="1"/>
</dbReference>
<feature type="domain" description="HTH lysR-type" evidence="5">
    <location>
        <begin position="1"/>
        <end position="58"/>
    </location>
</feature>
<dbReference type="InterPro" id="IPR000847">
    <property type="entry name" value="LysR_HTH_N"/>
</dbReference>
<dbReference type="SUPFAM" id="SSF53850">
    <property type="entry name" value="Periplasmic binding protein-like II"/>
    <property type="match status" value="1"/>
</dbReference>
<dbReference type="GO" id="GO:0005829">
    <property type="term" value="C:cytosol"/>
    <property type="evidence" value="ECO:0007669"/>
    <property type="project" value="TreeGrafter"/>
</dbReference>
<dbReference type="CDD" id="cd05466">
    <property type="entry name" value="PBP2_LTTR_substrate"/>
    <property type="match status" value="1"/>
</dbReference>
<comment type="caution">
    <text evidence="6">The sequence shown here is derived from an EMBL/GenBank/DDBJ whole genome shotgun (WGS) entry which is preliminary data.</text>
</comment>
<dbReference type="PROSITE" id="PS50931">
    <property type="entry name" value="HTH_LYSR"/>
    <property type="match status" value="1"/>
</dbReference>
<keyword evidence="2" id="KW-0805">Transcription regulation</keyword>
<dbReference type="InterPro" id="IPR050950">
    <property type="entry name" value="HTH-type_LysR_regulators"/>
</dbReference>
<keyword evidence="4" id="KW-0804">Transcription</keyword>
<sequence length="287" mass="33280">MDLEKCKALVQVIDTKSLSKAAKKLGYTPSGLSRMISSLEKEMGFILLRRNHDGMFPTNECLHLLSGIRELLYQDQLLEQKVSDINELYVGEIEIGVSHRYYYDTFALAMKNFSKVYPDVDLKIRHGYSSYLVQELKQHRLDLCIVSKRELGDFQWIPITKDEMLAWIPKNHKLASEDKISVKEFEKENVIFTYPGEDTDNQRVFQKYKIYPHRQFSTLEPYASFAMVKQGLGISMDNRLSAWGMEEGILYKSLDPQEYIEIGIALQSNPSPAVQEFMKYLLPLLKK</sequence>
<dbReference type="InterPro" id="IPR005119">
    <property type="entry name" value="LysR_subst-bd"/>
</dbReference>
<dbReference type="Gene3D" id="3.40.190.10">
    <property type="entry name" value="Periplasmic binding protein-like II"/>
    <property type="match status" value="2"/>
</dbReference>
<evidence type="ECO:0000256" key="2">
    <source>
        <dbReference type="ARBA" id="ARBA00023015"/>
    </source>
</evidence>
<dbReference type="PANTHER" id="PTHR30419:SF28">
    <property type="entry name" value="HTH-TYPE TRANSCRIPTIONAL REGULATOR BSDA"/>
    <property type="match status" value="1"/>
</dbReference>
<evidence type="ECO:0000313" key="7">
    <source>
        <dbReference type="Proteomes" id="UP000260721"/>
    </source>
</evidence>
<dbReference type="AlphaFoldDB" id="A0A3E3DXG9"/>
<dbReference type="InterPro" id="IPR036388">
    <property type="entry name" value="WH-like_DNA-bd_sf"/>
</dbReference>